<dbReference type="EMBL" id="KB592992">
    <property type="protein sequence ID" value="EMP25231.1"/>
    <property type="molecule type" value="Genomic_DNA"/>
</dbReference>
<dbReference type="AlphaFoldDB" id="M7AJH5"/>
<name>M7AJH5_CHEMY</name>
<protein>
    <submittedName>
        <fullName evidence="1">Uncharacterized protein</fullName>
    </submittedName>
</protein>
<evidence type="ECO:0000313" key="2">
    <source>
        <dbReference type="Proteomes" id="UP000031443"/>
    </source>
</evidence>
<gene>
    <name evidence="1" type="ORF">UY3_17699</name>
</gene>
<reference evidence="2" key="1">
    <citation type="journal article" date="2013" name="Nat. Genet.">
        <title>The draft genomes of soft-shell turtle and green sea turtle yield insights into the development and evolution of the turtle-specific body plan.</title>
        <authorList>
            <person name="Wang Z."/>
            <person name="Pascual-Anaya J."/>
            <person name="Zadissa A."/>
            <person name="Li W."/>
            <person name="Niimura Y."/>
            <person name="Huang Z."/>
            <person name="Li C."/>
            <person name="White S."/>
            <person name="Xiong Z."/>
            <person name="Fang D."/>
            <person name="Wang B."/>
            <person name="Ming Y."/>
            <person name="Chen Y."/>
            <person name="Zheng Y."/>
            <person name="Kuraku S."/>
            <person name="Pignatelli M."/>
            <person name="Herrero J."/>
            <person name="Beal K."/>
            <person name="Nozawa M."/>
            <person name="Li Q."/>
            <person name="Wang J."/>
            <person name="Zhang H."/>
            <person name="Yu L."/>
            <person name="Shigenobu S."/>
            <person name="Wang J."/>
            <person name="Liu J."/>
            <person name="Flicek P."/>
            <person name="Searle S."/>
            <person name="Wang J."/>
            <person name="Kuratani S."/>
            <person name="Yin Y."/>
            <person name="Aken B."/>
            <person name="Zhang G."/>
            <person name="Irie N."/>
        </authorList>
    </citation>
    <scope>NUCLEOTIDE SEQUENCE [LARGE SCALE GENOMIC DNA]</scope>
</reference>
<organism evidence="1 2">
    <name type="scientific">Chelonia mydas</name>
    <name type="common">Green sea-turtle</name>
    <name type="synonym">Chelonia agassizi</name>
    <dbReference type="NCBI Taxonomy" id="8469"/>
    <lineage>
        <taxon>Eukaryota</taxon>
        <taxon>Metazoa</taxon>
        <taxon>Chordata</taxon>
        <taxon>Craniata</taxon>
        <taxon>Vertebrata</taxon>
        <taxon>Euteleostomi</taxon>
        <taxon>Archelosauria</taxon>
        <taxon>Testudinata</taxon>
        <taxon>Testudines</taxon>
        <taxon>Cryptodira</taxon>
        <taxon>Durocryptodira</taxon>
        <taxon>Americhelydia</taxon>
        <taxon>Chelonioidea</taxon>
        <taxon>Cheloniidae</taxon>
        <taxon>Chelonia</taxon>
    </lineage>
</organism>
<dbReference type="Proteomes" id="UP000031443">
    <property type="component" value="Unassembled WGS sequence"/>
</dbReference>
<accession>M7AJH5</accession>
<keyword evidence="2" id="KW-1185">Reference proteome</keyword>
<proteinExistence type="predicted"/>
<evidence type="ECO:0000313" key="1">
    <source>
        <dbReference type="EMBL" id="EMP25231.1"/>
    </source>
</evidence>
<sequence>MRHLCYGKGCPGLYPTYLAGNRTIYRCPGIVIDGHLAVGSEPLKGADLDPPTENVLSLALGFVISNVPEERNCLGSLFTAVKSSEAKTDNLTVVPMLEINLPEADVRNCPQETVCYARLEV</sequence>